<keyword evidence="2" id="KW-1185">Reference proteome</keyword>
<evidence type="ECO:0000313" key="2">
    <source>
        <dbReference type="Proteomes" id="UP000030748"/>
    </source>
</evidence>
<evidence type="ECO:0000313" key="1">
    <source>
        <dbReference type="EMBL" id="EYU41711.1"/>
    </source>
</evidence>
<proteinExistence type="predicted"/>
<dbReference type="AlphaFoldDB" id="A0A022RNY9"/>
<reference evidence="1 2" key="1">
    <citation type="journal article" date="2013" name="Proc. Natl. Acad. Sci. U.S.A.">
        <title>Fine-scale variation in meiotic recombination in Mimulus inferred from population shotgun sequencing.</title>
        <authorList>
            <person name="Hellsten U."/>
            <person name="Wright K.M."/>
            <person name="Jenkins J."/>
            <person name="Shu S."/>
            <person name="Yuan Y."/>
            <person name="Wessler S.R."/>
            <person name="Schmutz J."/>
            <person name="Willis J.H."/>
            <person name="Rokhsar D.S."/>
        </authorList>
    </citation>
    <scope>NUCLEOTIDE SEQUENCE [LARGE SCALE GENOMIC DNA]</scope>
    <source>
        <strain evidence="2">cv. DUN x IM62</strain>
    </source>
</reference>
<dbReference type="EMBL" id="KI630319">
    <property type="protein sequence ID" value="EYU41711.1"/>
    <property type="molecule type" value="Genomic_DNA"/>
</dbReference>
<name>A0A022RNY9_ERYGU</name>
<dbReference type="Proteomes" id="UP000030748">
    <property type="component" value="Unassembled WGS sequence"/>
</dbReference>
<gene>
    <name evidence="1" type="ORF">MIMGU_mgv1a019254mg</name>
</gene>
<protein>
    <submittedName>
        <fullName evidence="1">Uncharacterized protein</fullName>
    </submittedName>
</protein>
<accession>A0A022RNY9</accession>
<feature type="non-terminal residue" evidence="1">
    <location>
        <position position="1"/>
    </location>
</feature>
<organism evidence="1 2">
    <name type="scientific">Erythranthe guttata</name>
    <name type="common">Yellow monkey flower</name>
    <name type="synonym">Mimulus guttatus</name>
    <dbReference type="NCBI Taxonomy" id="4155"/>
    <lineage>
        <taxon>Eukaryota</taxon>
        <taxon>Viridiplantae</taxon>
        <taxon>Streptophyta</taxon>
        <taxon>Embryophyta</taxon>
        <taxon>Tracheophyta</taxon>
        <taxon>Spermatophyta</taxon>
        <taxon>Magnoliopsida</taxon>
        <taxon>eudicotyledons</taxon>
        <taxon>Gunneridae</taxon>
        <taxon>Pentapetalae</taxon>
        <taxon>asterids</taxon>
        <taxon>lamiids</taxon>
        <taxon>Lamiales</taxon>
        <taxon>Phrymaceae</taxon>
        <taxon>Erythranthe</taxon>
    </lineage>
</organism>
<sequence>DLLNLGASASTAARRSTDIIIHRRFTTSIHLSNNRVANTLKLLHLVIKLVCLSQLVPVEPLNGLLNSLLNLLPVITIQLRSNLFILDSVPHVVGVVLKSILRLNLLLVLFVF</sequence>